<comment type="caution">
    <text evidence="1">The sequence shown here is derived from an EMBL/GenBank/DDBJ whole genome shotgun (WGS) entry which is preliminary data.</text>
</comment>
<accession>A0ABS7KB18</accession>
<dbReference type="RefSeq" id="WP_221875664.1">
    <property type="nucleotide sequence ID" value="NZ_JACWFH010000036.1"/>
</dbReference>
<reference evidence="1 2" key="1">
    <citation type="submission" date="2020-07" db="EMBL/GenBank/DDBJ databases">
        <title>Fungal Genomes of the International Space Station.</title>
        <authorList>
            <person name="Seuylemezian A."/>
            <person name="Singh N.K."/>
            <person name="Wood J."/>
            <person name="Venkateswaran K."/>
        </authorList>
    </citation>
    <scope>NUCLEOTIDE SEQUENCE [LARGE SCALE GENOMIC DNA]</scope>
    <source>
        <strain evidence="1 2">PL-B2</strain>
    </source>
</reference>
<dbReference type="NCBIfam" id="TIGR03236">
    <property type="entry name" value="dnd_assoc_1"/>
    <property type="match status" value="1"/>
</dbReference>
<dbReference type="Proteomes" id="UP000769780">
    <property type="component" value="Unassembled WGS sequence"/>
</dbReference>
<evidence type="ECO:0000313" key="1">
    <source>
        <dbReference type="EMBL" id="MBY0099449.1"/>
    </source>
</evidence>
<sequence length="458" mass="53504">MVYQLDVDKITKFIEKSGKYTFRRRLVTSVLPLPTREPERAKFEQGFSSITGGVIRKVYGKNVLLDISNESIEVILASGKFADEAAKTFFENYLKEQIKELHLGKITNLNQLERIPLTENADEQKGEIDLIHFFFDTFIRNEEERVRDILQNQEDANLLSEIMDLISETPESKNKSIERYGSLFPQLKEQFLNDLENLSKNPSFLVNHISLLFVHYTFVALSQIILQTNKVTRFSQDELIPVYYILQWEKASKWRDSYKHGNKMLMGEMDGFFAHEHALNILGMNTFSNESNQFYHDIYRQLKEAGQEAERDYIQSIYKWLKEVYKEKTNIDVAEYSEEKTLEMAFDDLIHAVKKGISTEINSRYTKAFQAIVSKFFRKHGGSLGTILALTQEHLLMLVAVSITDKRIELKQLWQEIENRGVWLDHHSKEEVVKVLDKLNYMEKKSDSGDAQYVKYIL</sequence>
<protein>
    <submittedName>
        <fullName evidence="1">DNA phosphorothioation-dependent restriction protein DptG</fullName>
    </submittedName>
</protein>
<dbReference type="InterPro" id="IPR017645">
    <property type="entry name" value="Dnd_assoc_1"/>
</dbReference>
<evidence type="ECO:0000313" key="2">
    <source>
        <dbReference type="Proteomes" id="UP000769780"/>
    </source>
</evidence>
<name>A0ABS7KB18_9BACI</name>
<dbReference type="EMBL" id="JACWFH010000036">
    <property type="protein sequence ID" value="MBY0099449.1"/>
    <property type="molecule type" value="Genomic_DNA"/>
</dbReference>
<organism evidence="1 2">
    <name type="scientific">Mesobacillus maritimus</name>
    <dbReference type="NCBI Taxonomy" id="1643336"/>
    <lineage>
        <taxon>Bacteria</taxon>
        <taxon>Bacillati</taxon>
        <taxon>Bacillota</taxon>
        <taxon>Bacilli</taxon>
        <taxon>Bacillales</taxon>
        <taxon>Bacillaceae</taxon>
        <taxon>Mesobacillus</taxon>
    </lineage>
</organism>
<proteinExistence type="predicted"/>
<keyword evidence="2" id="KW-1185">Reference proteome</keyword>
<gene>
    <name evidence="1" type="primary">dptG</name>
    <name evidence="1" type="ORF">H0185_22020</name>
</gene>